<dbReference type="InParanoid" id="A0A482X7F8"/>
<name>A0A482X7F8_LAOST</name>
<reference evidence="1 2" key="1">
    <citation type="journal article" date="2017" name="Gigascience">
        <title>Genome sequence of the small brown planthopper, Laodelphax striatellus.</title>
        <authorList>
            <person name="Zhu J."/>
            <person name="Jiang F."/>
            <person name="Wang X."/>
            <person name="Yang P."/>
            <person name="Bao Y."/>
            <person name="Zhao W."/>
            <person name="Wang W."/>
            <person name="Lu H."/>
            <person name="Wang Q."/>
            <person name="Cui N."/>
            <person name="Li J."/>
            <person name="Chen X."/>
            <person name="Luo L."/>
            <person name="Yu J."/>
            <person name="Kang L."/>
            <person name="Cui F."/>
        </authorList>
    </citation>
    <scope>NUCLEOTIDE SEQUENCE [LARGE SCALE GENOMIC DNA]</scope>
    <source>
        <strain evidence="1">Lst14</strain>
    </source>
</reference>
<keyword evidence="2" id="KW-1185">Reference proteome</keyword>
<evidence type="ECO:0000313" key="2">
    <source>
        <dbReference type="Proteomes" id="UP000291343"/>
    </source>
</evidence>
<comment type="caution">
    <text evidence="1">The sequence shown here is derived from an EMBL/GenBank/DDBJ whole genome shotgun (WGS) entry which is preliminary data.</text>
</comment>
<dbReference type="Proteomes" id="UP000291343">
    <property type="component" value="Unassembled WGS sequence"/>
</dbReference>
<organism evidence="1 2">
    <name type="scientific">Laodelphax striatellus</name>
    <name type="common">Small brown planthopper</name>
    <name type="synonym">Delphax striatella</name>
    <dbReference type="NCBI Taxonomy" id="195883"/>
    <lineage>
        <taxon>Eukaryota</taxon>
        <taxon>Metazoa</taxon>
        <taxon>Ecdysozoa</taxon>
        <taxon>Arthropoda</taxon>
        <taxon>Hexapoda</taxon>
        <taxon>Insecta</taxon>
        <taxon>Pterygota</taxon>
        <taxon>Neoptera</taxon>
        <taxon>Paraneoptera</taxon>
        <taxon>Hemiptera</taxon>
        <taxon>Auchenorrhyncha</taxon>
        <taxon>Fulgoroidea</taxon>
        <taxon>Delphacidae</taxon>
        <taxon>Criomorphinae</taxon>
        <taxon>Laodelphax</taxon>
    </lineage>
</organism>
<sequence length="89" mass="9732">MIATLRRVPLPYDSDHATIASPIIRPPEVCDPRATLTPIQVKLLPPPTMTRFRPSEVAAAGKDLARGARTESVFDGGASQHLFCLYLFT</sequence>
<gene>
    <name evidence="1" type="ORF">LSTR_LSTR012910</name>
</gene>
<protein>
    <submittedName>
        <fullName evidence="1">Uncharacterized protein</fullName>
    </submittedName>
</protein>
<dbReference type="AlphaFoldDB" id="A0A482X7F8"/>
<evidence type="ECO:0000313" key="1">
    <source>
        <dbReference type="EMBL" id="RZF41653.1"/>
    </source>
</evidence>
<accession>A0A482X7F8</accession>
<dbReference type="EMBL" id="QKKF02016609">
    <property type="protein sequence ID" value="RZF41653.1"/>
    <property type="molecule type" value="Genomic_DNA"/>
</dbReference>
<proteinExistence type="predicted"/>